<dbReference type="RefSeq" id="WP_160647109.1">
    <property type="nucleotide sequence ID" value="NZ_SIJB01000030.1"/>
</dbReference>
<organism evidence="1 2">
    <name type="scientific">Chengkuizengella marina</name>
    <dbReference type="NCBI Taxonomy" id="2507566"/>
    <lineage>
        <taxon>Bacteria</taxon>
        <taxon>Bacillati</taxon>
        <taxon>Bacillota</taxon>
        <taxon>Bacilli</taxon>
        <taxon>Bacillales</taxon>
        <taxon>Paenibacillaceae</taxon>
        <taxon>Chengkuizengella</taxon>
    </lineage>
</organism>
<dbReference type="Proteomes" id="UP000448943">
    <property type="component" value="Unassembled WGS sequence"/>
</dbReference>
<dbReference type="InterPro" id="IPR008928">
    <property type="entry name" value="6-hairpin_glycosidase_sf"/>
</dbReference>
<reference evidence="1 2" key="1">
    <citation type="submission" date="2019-01" db="EMBL/GenBank/DDBJ databases">
        <title>Chengkuizengella sp. nov., isolated from deep-sea sediment of East Pacific Ocean.</title>
        <authorList>
            <person name="Yang J."/>
            <person name="Lai Q."/>
            <person name="Shao Z."/>
        </authorList>
    </citation>
    <scope>NUCLEOTIDE SEQUENCE [LARGE SCALE GENOMIC DNA]</scope>
    <source>
        <strain evidence="1 2">YPA3-1-1</strain>
    </source>
</reference>
<name>A0A6N9Q603_9BACL</name>
<dbReference type="AlphaFoldDB" id="A0A6N9Q603"/>
<proteinExistence type="predicted"/>
<protein>
    <submittedName>
        <fullName evidence="1">Cellobiose phosphorylase</fullName>
    </submittedName>
</protein>
<dbReference type="OrthoDB" id="38684at2"/>
<evidence type="ECO:0000313" key="2">
    <source>
        <dbReference type="Proteomes" id="UP000448943"/>
    </source>
</evidence>
<sequence>MKPYFFDEKERFVIKDYNNQKPFSSFFPGIAGTMGIPLWAFYVNRGQGIASFGIQNKDSSIMEFFPANKSYQQIPSTGFRTFIKYHKNDGSGYYEPFTYQTGGLKLEENMFISPNLLEIDSKNQEAGLHVKVSYYILPNESFASLVRTVTIKNISQESIKCEILDGMPSILPYGITEEPYKRLGHTLKSWMDVYNLDQHIPFYKLRGDTADTAAVGEIKGGYFYLSFEDENLISPIVDANLVFGMNTSLNKPDTFLKHSLSELLNHQQVTTNKVPTGFSGVEKELQPDQSIEINTLIGFVQDIEQINGRKDELCKKTYIDIKRNEAKQLVNELTDDISTKTSSSLFDAYCKQNYLDNLLRGGYPVTFETGEKPLVYHVFSRKHGDLERDYNFFSLEAGYYSQGNGNFRDANQNRRSDVLFHPEIHDFNVNMFFNLIQTDGYNPLVVKGCSFTVRQNQLEETLKFVDKKDKNKMQVFFSNPFTPGKLLTKLENENIQLSNSAQQFLLEVLQNSEQHVEAEFGEGYWVDHWTYNMDLVDSYLAIYPDHLQQFLFEQETYTYFDSPAVVLPREDKYVLVDGKVRQYDAIKEDTQKEALLHSRKELPNWVRTKYGEGDIYYTNLYSKAVSLALIKFATLDPFGLGVEMEANKPGWNDSMNGLPGLFASGFSEASELKRLIQFVINSSEGINRTIKLPVEMAELLTSVDRMLDVYNQSEESDKDYQYWDQVSKAREEYRDQTKYGLDGAETELSVSEIMHIFKKFMLKMNAGMKRALELNDGKYPTYFYFEAESFEELVDKDGKQKVNKNHLPNVKVTKFKLHNLPQFLEGPTRALKVLDSFEEKQKLYEQIKSSGVYDEKLKMYKVNASLEGYPFELGRVRAFTAGWLENESVFMHMEYKYILEVLKAGLYDEFFEDMKNVMVPFLDPEVYGRSIIENSSFIASSANPDVTQHGTGFVARLSGSTAEFLSMWHIMMVNKQPFQMEGKKLCLKLKPILPGWLFDENGTVEFKFLSKCDVTYINKSGKNTYGTNGVEVKKLVLTKKDGEQISFKDGSIPDPFASMVREGQISKINAYLD</sequence>
<keyword evidence="2" id="KW-1185">Reference proteome</keyword>
<gene>
    <name evidence="1" type="ORF">ERL59_15255</name>
</gene>
<accession>A0A6N9Q603</accession>
<dbReference type="EMBL" id="SIJB01000030">
    <property type="protein sequence ID" value="NBI30305.1"/>
    <property type="molecule type" value="Genomic_DNA"/>
</dbReference>
<dbReference type="GO" id="GO:0005975">
    <property type="term" value="P:carbohydrate metabolic process"/>
    <property type="evidence" value="ECO:0007669"/>
    <property type="project" value="InterPro"/>
</dbReference>
<comment type="caution">
    <text evidence="1">The sequence shown here is derived from an EMBL/GenBank/DDBJ whole genome shotgun (WGS) entry which is preliminary data.</text>
</comment>
<dbReference type="SUPFAM" id="SSF48208">
    <property type="entry name" value="Six-hairpin glycosidases"/>
    <property type="match status" value="1"/>
</dbReference>
<evidence type="ECO:0000313" key="1">
    <source>
        <dbReference type="EMBL" id="NBI30305.1"/>
    </source>
</evidence>